<keyword evidence="4" id="KW-1185">Reference proteome</keyword>
<dbReference type="EMBL" id="JAYMYS010000004">
    <property type="protein sequence ID" value="KAK7396577.1"/>
    <property type="molecule type" value="Genomic_DNA"/>
</dbReference>
<evidence type="ECO:0000313" key="3">
    <source>
        <dbReference type="EMBL" id="KAK7396577.1"/>
    </source>
</evidence>
<protein>
    <submittedName>
        <fullName evidence="3">Uncharacterized protein</fullName>
    </submittedName>
</protein>
<comment type="caution">
    <text evidence="3">The sequence shown here is derived from an EMBL/GenBank/DDBJ whole genome shotgun (WGS) entry which is preliminary data.</text>
</comment>
<evidence type="ECO:0000256" key="1">
    <source>
        <dbReference type="SAM" id="MobiDB-lite"/>
    </source>
</evidence>
<gene>
    <name evidence="3" type="ORF">VNO78_17681</name>
</gene>
<evidence type="ECO:0000256" key="2">
    <source>
        <dbReference type="SAM" id="SignalP"/>
    </source>
</evidence>
<dbReference type="PANTHER" id="PTHR36040:SF3">
    <property type="entry name" value="OS04G0188500 PROTEIN"/>
    <property type="match status" value="1"/>
</dbReference>
<name>A0AAN9SI67_PSOTE</name>
<feature type="signal peptide" evidence="2">
    <location>
        <begin position="1"/>
        <end position="18"/>
    </location>
</feature>
<dbReference type="PANTHER" id="PTHR36040">
    <property type="entry name" value="OS04G0188500 PROTEIN"/>
    <property type="match status" value="1"/>
</dbReference>
<feature type="compositionally biased region" description="Polar residues" evidence="1">
    <location>
        <begin position="74"/>
        <end position="83"/>
    </location>
</feature>
<proteinExistence type="predicted"/>
<dbReference type="AlphaFoldDB" id="A0AAN9SI67"/>
<accession>A0AAN9SI67</accession>
<organism evidence="3 4">
    <name type="scientific">Psophocarpus tetragonolobus</name>
    <name type="common">Winged bean</name>
    <name type="synonym">Dolichos tetragonolobus</name>
    <dbReference type="NCBI Taxonomy" id="3891"/>
    <lineage>
        <taxon>Eukaryota</taxon>
        <taxon>Viridiplantae</taxon>
        <taxon>Streptophyta</taxon>
        <taxon>Embryophyta</taxon>
        <taxon>Tracheophyta</taxon>
        <taxon>Spermatophyta</taxon>
        <taxon>Magnoliopsida</taxon>
        <taxon>eudicotyledons</taxon>
        <taxon>Gunneridae</taxon>
        <taxon>Pentapetalae</taxon>
        <taxon>rosids</taxon>
        <taxon>fabids</taxon>
        <taxon>Fabales</taxon>
        <taxon>Fabaceae</taxon>
        <taxon>Papilionoideae</taxon>
        <taxon>50 kb inversion clade</taxon>
        <taxon>NPAAA clade</taxon>
        <taxon>indigoferoid/millettioid clade</taxon>
        <taxon>Phaseoleae</taxon>
        <taxon>Psophocarpus</taxon>
    </lineage>
</organism>
<keyword evidence="2" id="KW-0732">Signal</keyword>
<dbReference type="Proteomes" id="UP001386955">
    <property type="component" value="Unassembled WGS sequence"/>
</dbReference>
<reference evidence="3 4" key="1">
    <citation type="submission" date="2024-01" db="EMBL/GenBank/DDBJ databases">
        <title>The genomes of 5 underutilized Papilionoideae crops provide insights into root nodulation and disease resistanc.</title>
        <authorList>
            <person name="Jiang F."/>
        </authorList>
    </citation>
    <scope>NUCLEOTIDE SEQUENCE [LARGE SCALE GENOMIC DNA]</scope>
    <source>
        <strain evidence="3">DUOXIRENSHENG_FW03</strain>
        <tissue evidence="3">Leaves</tissue>
    </source>
</reference>
<feature type="chain" id="PRO_5042904335" evidence="2">
    <location>
        <begin position="19"/>
        <end position="100"/>
    </location>
</feature>
<evidence type="ECO:0000313" key="4">
    <source>
        <dbReference type="Proteomes" id="UP001386955"/>
    </source>
</evidence>
<feature type="compositionally biased region" description="Polar residues" evidence="1">
    <location>
        <begin position="52"/>
        <end position="62"/>
    </location>
</feature>
<sequence>MKLIAFFIVIILVRSCLGESSTSGIGGIYGQQQRNRLGRGKVIENIEKEKTNIYSPKSSAESSNHHAWPKENNNDVAGTSQEDGGNRNEDGKFKHRVVHA</sequence>
<feature type="region of interest" description="Disordered" evidence="1">
    <location>
        <begin position="48"/>
        <end position="100"/>
    </location>
</feature>